<name>A0A6J4R8G4_9ACTN</name>
<dbReference type="AlphaFoldDB" id="A0A6J4R8G4"/>
<evidence type="ECO:0000313" key="2">
    <source>
        <dbReference type="EMBL" id="CAA9460405.1"/>
    </source>
</evidence>
<proteinExistence type="predicted"/>
<gene>
    <name evidence="2" type="ORF">AVDCRST_MAG25-768</name>
</gene>
<accession>A0A6J4R8G4</accession>
<organism evidence="2">
    <name type="scientific">uncultured Rubrobacteraceae bacterium</name>
    <dbReference type="NCBI Taxonomy" id="349277"/>
    <lineage>
        <taxon>Bacteria</taxon>
        <taxon>Bacillati</taxon>
        <taxon>Actinomycetota</taxon>
        <taxon>Rubrobacteria</taxon>
        <taxon>Rubrobacterales</taxon>
        <taxon>Rubrobacteraceae</taxon>
        <taxon>environmental samples</taxon>
    </lineage>
</organism>
<feature type="region of interest" description="Disordered" evidence="1">
    <location>
        <begin position="28"/>
        <end position="48"/>
    </location>
</feature>
<dbReference type="EMBL" id="CADCVI010000050">
    <property type="protein sequence ID" value="CAA9460405.1"/>
    <property type="molecule type" value="Genomic_DNA"/>
</dbReference>
<evidence type="ECO:0000256" key="1">
    <source>
        <dbReference type="SAM" id="MobiDB-lite"/>
    </source>
</evidence>
<protein>
    <submittedName>
        <fullName evidence="2">Uncharacterized protein</fullName>
    </submittedName>
</protein>
<feature type="compositionally biased region" description="Basic and acidic residues" evidence="1">
    <location>
        <begin position="38"/>
        <end position="48"/>
    </location>
</feature>
<sequence length="76" mass="8023">MSTQEMVAVTLSKEEALFPSEILGSPYDARALGSGDDGAERVPNDPLRPPEKVAGCFVPGCGEALMEAGTREGRAW</sequence>
<reference evidence="2" key="1">
    <citation type="submission" date="2020-02" db="EMBL/GenBank/DDBJ databases">
        <authorList>
            <person name="Meier V. D."/>
        </authorList>
    </citation>
    <scope>NUCLEOTIDE SEQUENCE</scope>
    <source>
        <strain evidence="2">AVDCRST_MAG25</strain>
    </source>
</reference>